<dbReference type="SUPFAM" id="SSF53335">
    <property type="entry name" value="S-adenosyl-L-methionine-dependent methyltransferases"/>
    <property type="match status" value="1"/>
</dbReference>
<protein>
    <recommendedName>
        <fullName evidence="3">Methyltransferase type 11 domain-containing protein</fullName>
    </recommendedName>
</protein>
<dbReference type="EMBL" id="JAWQEG010000944">
    <property type="protein sequence ID" value="KAK3883873.1"/>
    <property type="molecule type" value="Genomic_DNA"/>
</dbReference>
<organism evidence="1 2">
    <name type="scientific">Petrolisthes cinctipes</name>
    <name type="common">Flat porcelain crab</name>
    <dbReference type="NCBI Taxonomy" id="88211"/>
    <lineage>
        <taxon>Eukaryota</taxon>
        <taxon>Metazoa</taxon>
        <taxon>Ecdysozoa</taxon>
        <taxon>Arthropoda</taxon>
        <taxon>Crustacea</taxon>
        <taxon>Multicrustacea</taxon>
        <taxon>Malacostraca</taxon>
        <taxon>Eumalacostraca</taxon>
        <taxon>Eucarida</taxon>
        <taxon>Decapoda</taxon>
        <taxon>Pleocyemata</taxon>
        <taxon>Anomura</taxon>
        <taxon>Galatheoidea</taxon>
        <taxon>Porcellanidae</taxon>
        <taxon>Petrolisthes</taxon>
    </lineage>
</organism>
<evidence type="ECO:0000313" key="2">
    <source>
        <dbReference type="Proteomes" id="UP001286313"/>
    </source>
</evidence>
<dbReference type="Proteomes" id="UP001286313">
    <property type="component" value="Unassembled WGS sequence"/>
</dbReference>
<dbReference type="AlphaFoldDB" id="A0AAE1G033"/>
<evidence type="ECO:0000313" key="1">
    <source>
        <dbReference type="EMBL" id="KAK3883873.1"/>
    </source>
</evidence>
<evidence type="ECO:0008006" key="3">
    <source>
        <dbReference type="Google" id="ProtNLM"/>
    </source>
</evidence>
<sequence length="218" mass="24185">MEPEAINTLQHNATLYKTIDESGDPKMVVAMYDDISTNYDEIMSKGRYRAPIIAAEEVSILVSENQRKEVRVLDVAAGTGWVGKELTKKGFTNIDALEPSGSMMRQIKSSGVYTLMFQEFLGVGQNTISKGIYDIVVSAGAMRENHIPLSGIDDMIHFTKPGGLVVLLMNNFDVGPKNKAESHMNQLEEKGLWCKESSTIVPNYSLSKEGIVFIYRVQ</sequence>
<gene>
    <name evidence="1" type="ORF">Pcinc_011819</name>
</gene>
<reference evidence="1" key="1">
    <citation type="submission" date="2023-10" db="EMBL/GenBank/DDBJ databases">
        <title>Genome assemblies of two species of porcelain crab, Petrolisthes cinctipes and Petrolisthes manimaculis (Anomura: Porcellanidae).</title>
        <authorList>
            <person name="Angst P."/>
        </authorList>
    </citation>
    <scope>NUCLEOTIDE SEQUENCE</scope>
    <source>
        <strain evidence="1">PB745_01</strain>
        <tissue evidence="1">Gill</tissue>
    </source>
</reference>
<keyword evidence="2" id="KW-1185">Reference proteome</keyword>
<dbReference type="InterPro" id="IPR029063">
    <property type="entry name" value="SAM-dependent_MTases_sf"/>
</dbReference>
<accession>A0AAE1G033</accession>
<comment type="caution">
    <text evidence="1">The sequence shown here is derived from an EMBL/GenBank/DDBJ whole genome shotgun (WGS) entry which is preliminary data.</text>
</comment>
<dbReference type="Gene3D" id="3.40.50.150">
    <property type="entry name" value="Vaccinia Virus protein VP39"/>
    <property type="match status" value="1"/>
</dbReference>
<proteinExistence type="predicted"/>
<name>A0AAE1G033_PETCI</name>